<keyword evidence="5" id="KW-1133">Transmembrane helix</keyword>
<dbReference type="SMART" id="SM00184">
    <property type="entry name" value="RING"/>
    <property type="match status" value="1"/>
</dbReference>
<organism evidence="7 8">
    <name type="scientific">Choristoneura rosaceana entomopoxvirus 'L'</name>
    <dbReference type="NCBI Taxonomy" id="1293539"/>
    <lineage>
        <taxon>Viruses</taxon>
        <taxon>Varidnaviria</taxon>
        <taxon>Bamfordvirae</taxon>
        <taxon>Nucleocytoviricota</taxon>
        <taxon>Pokkesviricetes</taxon>
        <taxon>Chitovirales</taxon>
        <taxon>Poxviridae</taxon>
        <taxon>Entomopoxvirinae</taxon>
        <taxon>Betaentomopoxvirus</taxon>
        <taxon>Betaentomopoxvirus crosaceana</taxon>
        <taxon>Choristoneura rosaceana entomopoxvirus</taxon>
    </lineage>
</organism>
<protein>
    <recommendedName>
        <fullName evidence="6">RING-type domain-containing protein</fullName>
    </recommendedName>
</protein>
<keyword evidence="5" id="KW-0812">Transmembrane</keyword>
<keyword evidence="8" id="KW-1185">Reference proteome</keyword>
<evidence type="ECO:0000259" key="6">
    <source>
        <dbReference type="PROSITE" id="PS50089"/>
    </source>
</evidence>
<feature type="transmembrane region" description="Helical" evidence="5">
    <location>
        <begin position="97"/>
        <end position="115"/>
    </location>
</feature>
<gene>
    <name evidence="7" type="ORF">CHREV_188</name>
</gene>
<keyword evidence="1" id="KW-0479">Metal-binding</keyword>
<dbReference type="PROSITE" id="PS00518">
    <property type="entry name" value="ZF_RING_1"/>
    <property type="match status" value="1"/>
</dbReference>
<feature type="domain" description="RING-type" evidence="6">
    <location>
        <begin position="152"/>
        <end position="190"/>
    </location>
</feature>
<feature type="transmembrane region" description="Helical" evidence="5">
    <location>
        <begin position="44"/>
        <end position="77"/>
    </location>
</feature>
<dbReference type="Pfam" id="PF13639">
    <property type="entry name" value="zf-RING_2"/>
    <property type="match status" value="1"/>
</dbReference>
<keyword evidence="5" id="KW-0472">Membrane</keyword>
<name>A0ABM9QKL9_9POXV</name>
<dbReference type="InterPro" id="IPR001841">
    <property type="entry name" value="Znf_RING"/>
</dbReference>
<keyword evidence="2 4" id="KW-0863">Zinc-finger</keyword>
<dbReference type="SUPFAM" id="SSF57850">
    <property type="entry name" value="RING/U-box"/>
    <property type="match status" value="1"/>
</dbReference>
<evidence type="ECO:0000256" key="2">
    <source>
        <dbReference type="ARBA" id="ARBA00022771"/>
    </source>
</evidence>
<sequence length="217" mass="26029">MSTYNHNVEMEYYIFFSYIFIIFNVSLQYGEFINHTTKNKILCILCCIFSPIVMIIIVIIILCIPIIIIGILCYYIYKYKCMKIITRKRKKNNIKKLKNIVQVICIVNYMYKHIYINKIEKRKKRLRLINQLISIVNYMYKNYCIKRNDNSCPICLNNYNTISSVIFNCTHRICRDCLKKLKKHECPLCRSLLVVLYNIKPISKVKLTHNYIIDIFS</sequence>
<accession>A0ABM9QKL9</accession>
<dbReference type="InterPro" id="IPR013083">
    <property type="entry name" value="Znf_RING/FYVE/PHD"/>
</dbReference>
<dbReference type="Gene3D" id="3.30.40.10">
    <property type="entry name" value="Zinc/RING finger domain, C3HC4 (zinc finger)"/>
    <property type="match status" value="1"/>
</dbReference>
<dbReference type="Proteomes" id="UP000792374">
    <property type="component" value="Genome"/>
</dbReference>
<dbReference type="PROSITE" id="PS50089">
    <property type="entry name" value="ZF_RING_2"/>
    <property type="match status" value="1"/>
</dbReference>
<evidence type="ECO:0000256" key="1">
    <source>
        <dbReference type="ARBA" id="ARBA00022723"/>
    </source>
</evidence>
<keyword evidence="3" id="KW-0862">Zinc</keyword>
<evidence type="ECO:0000313" key="8">
    <source>
        <dbReference type="Proteomes" id="UP000792374"/>
    </source>
</evidence>
<feature type="transmembrane region" description="Helical" evidence="5">
    <location>
        <begin position="12"/>
        <end position="32"/>
    </location>
</feature>
<evidence type="ECO:0000256" key="5">
    <source>
        <dbReference type="SAM" id="Phobius"/>
    </source>
</evidence>
<evidence type="ECO:0000256" key="3">
    <source>
        <dbReference type="ARBA" id="ARBA00022833"/>
    </source>
</evidence>
<dbReference type="GeneID" id="15613513"/>
<evidence type="ECO:0000256" key="4">
    <source>
        <dbReference type="PROSITE-ProRule" id="PRU00175"/>
    </source>
</evidence>
<dbReference type="EMBL" id="HF679133">
    <property type="protein sequence ID" value="CCU56090.1"/>
    <property type="molecule type" value="Genomic_DNA"/>
</dbReference>
<dbReference type="RefSeq" id="YP_008004592.1">
    <property type="nucleotide sequence ID" value="NC_021249.1"/>
</dbReference>
<evidence type="ECO:0000313" key="7">
    <source>
        <dbReference type="EMBL" id="CCU56090.1"/>
    </source>
</evidence>
<proteinExistence type="predicted"/>
<reference evidence="7" key="1">
    <citation type="journal article" date="2013" name="J. Virol.">
        <title>New Insights into the Evolution of Entomopoxvirinae from the Complete Genome Sequences of Four Entomopoxviruses Infecting Adoxophyes honmai, Choristoneura biennis, Choristoneura rosaceana, and Mythimna separata.</title>
        <authorList>
            <person name="Theze J."/>
            <person name="Takatsuka J."/>
            <person name="Li Z."/>
            <person name="Gallais J."/>
            <person name="Doucet D."/>
            <person name="Arif B."/>
            <person name="Nakai M."/>
            <person name="Herniou E.A."/>
        </authorList>
    </citation>
    <scope>NUCLEOTIDE SEQUENCE</scope>
</reference>
<dbReference type="InterPro" id="IPR017907">
    <property type="entry name" value="Znf_RING_CS"/>
</dbReference>